<dbReference type="RefSeq" id="WP_150067920.1">
    <property type="nucleotide sequence ID" value="NZ_VWPH01000008.1"/>
</dbReference>
<dbReference type="AlphaFoldDB" id="A0A5M7BNJ8"/>
<comment type="caution">
    <text evidence="1">The sequence shown here is derived from an EMBL/GenBank/DDBJ whole genome shotgun (WGS) entry which is preliminary data.</text>
</comment>
<accession>A0A5M7BNJ8</accession>
<dbReference type="OrthoDB" id="3880612at2"/>
<reference evidence="1 2" key="1">
    <citation type="submission" date="2019-09" db="EMBL/GenBank/DDBJ databases">
        <title>Draft genome sequence of the thermophilic Saccharopolyspora hirsuta VKM Ac-666T.</title>
        <authorList>
            <person name="Lobastova T.G."/>
            <person name="Fokina V."/>
            <person name="Bragin E.Y."/>
            <person name="Shtratnikova V.Y."/>
            <person name="Starodumova I.P."/>
            <person name="Tarlachkov S.V."/>
            <person name="Donova M.V."/>
        </authorList>
    </citation>
    <scope>NUCLEOTIDE SEQUENCE [LARGE SCALE GENOMIC DNA]</scope>
    <source>
        <strain evidence="1 2">VKM Ac-666</strain>
    </source>
</reference>
<gene>
    <name evidence="1" type="ORF">F1721_18205</name>
</gene>
<protein>
    <submittedName>
        <fullName evidence="1">Uncharacterized protein</fullName>
    </submittedName>
</protein>
<proteinExistence type="predicted"/>
<evidence type="ECO:0000313" key="2">
    <source>
        <dbReference type="Proteomes" id="UP000323946"/>
    </source>
</evidence>
<name>A0A5M7BNJ8_SACHI</name>
<organism evidence="1 2">
    <name type="scientific">Saccharopolyspora hirsuta</name>
    <dbReference type="NCBI Taxonomy" id="1837"/>
    <lineage>
        <taxon>Bacteria</taxon>
        <taxon>Bacillati</taxon>
        <taxon>Actinomycetota</taxon>
        <taxon>Actinomycetes</taxon>
        <taxon>Pseudonocardiales</taxon>
        <taxon>Pseudonocardiaceae</taxon>
        <taxon>Saccharopolyspora</taxon>
    </lineage>
</organism>
<keyword evidence="2" id="KW-1185">Reference proteome</keyword>
<dbReference type="EMBL" id="VWPH01000008">
    <property type="protein sequence ID" value="KAA5831776.1"/>
    <property type="molecule type" value="Genomic_DNA"/>
</dbReference>
<evidence type="ECO:0000313" key="1">
    <source>
        <dbReference type="EMBL" id="KAA5831776.1"/>
    </source>
</evidence>
<dbReference type="Proteomes" id="UP000323946">
    <property type="component" value="Unassembled WGS sequence"/>
</dbReference>
<sequence length="1233" mass="131119">MRIDEVERILAQHTKQNKLTLPSTAFGAGDVADLVRRWLGGNLVVSGVSTKKSGDLIKVDGTVSMFGATDRAVKGIEFGLVDSSGNPTSDGTPAVYIPLSLPREWTFAAAFPATKNSVLDGLGFVSGPTLHLTSVARKPGNGVPALGKGVTFDAPKVKRTGLLHNFVALLESGGQVTLSGQIEIGSGDMSRPSAFQPKLTLRSTAADAGSMGTKFQLEVVTDLGPPIKHRVRVAAVVTIGSSDPILLTADLDTGAKILELTGTFTPRTHQTAALSTWAGGSLSGTVGKGFTLGNAVSLQRLVIHLNAGKTLAEIVSDVRLELGLSTTWEVVKDYFTAGDITAGFTIANPFGGGPREITATARGKVVLLDGIVLLADAVFFRDAGGVTATFGMSTASPVNLVSLMRKLGLSLTDAPELTMSNLEITAVAPAGEFTLTASVSSTWQLSLGVASVKLTQASVVLDYSGKSKKLTGEISAEAELLPPQGKSPLARFNAHWEIPKKFTLEGRLPTADLTALIKTFDKTLVYSDELPKVKLTEVVVRLAIAGNQGLNTRSGTECVLGVTGTVDVNNNQVSFLALARKHDGSTEFIGAIWTQGWTWYPDVLSWIKDCIAVKASGLALSTRDGGSLPADPKRPPNLPVPLARGVTFFTTVELKGVLAGALKPVFGGPAELQLTGLIAKPLSNSELSIALANRSKNGASGIEGVQFTGIQLRIVPKRAQFDLRAAFDLTFWDLNKKKVTLKLALGGMVSLNGELAVYFVLAAGQGEQWQKKLQGSSTPPATSPTWQEPFGLKGLEIKNFFGVITVGSMSVSLGAGGALVVRSGKNSVQLDLAAVGGFKGEVPYLDAFVLVLAKGHEQKEIVLGDLIRQFTDQNSQLVKLTDQITFRKFSLAVVLAPNGCTDPRTQKHWPFGFRAAGDVTLFGYRLVFDVRIVPEQGIDASGSVDKPIVLGDGVFQLSDSTGKKGPEGAVNTTVSLGPSTPYVFLSGKLDLLGMSAMIRATVKDGGWEFTWRAAAFIFTNSVSCALRDGKFTAAVGGSLSFQVKTTKPVKIGEVVIIPSGLNFSATFAMAIAIAIDPKFSFAVRGWFRFGSQKLTPEQFNLDSLRNWTELKASLQEYFASYPDKIFHELVSCAEKWAKAVGEGLLKGINDVARVLKDAFNVAASEAGKLLKLAGYTAEKAVEALHVVWNMTKDQVIKVLQEVWKFSEGKAKEIVDKVWQFLKSCSLERAAKML</sequence>
<dbReference type="SMR" id="A0A5M7BNJ8"/>